<accession>A0A1I7TK66</accession>
<dbReference type="AlphaFoldDB" id="A0A1I7TK66"/>
<dbReference type="PROSITE" id="PS50089">
    <property type="entry name" value="ZF_RING_2"/>
    <property type="match status" value="1"/>
</dbReference>
<dbReference type="STRING" id="1561998.A0A1I7TK66"/>
<feature type="region of interest" description="Disordered" evidence="5">
    <location>
        <begin position="258"/>
        <end position="313"/>
    </location>
</feature>
<dbReference type="InterPro" id="IPR027370">
    <property type="entry name" value="Znf-RING_euk"/>
</dbReference>
<evidence type="ECO:0000259" key="6">
    <source>
        <dbReference type="PROSITE" id="PS50089"/>
    </source>
</evidence>
<dbReference type="InterPro" id="IPR001841">
    <property type="entry name" value="Znf_RING"/>
</dbReference>
<name>A0A1I7TK66_9PELO</name>
<keyword evidence="2 4" id="KW-0863">Zinc-finger</keyword>
<evidence type="ECO:0000256" key="1">
    <source>
        <dbReference type="ARBA" id="ARBA00022723"/>
    </source>
</evidence>
<organism evidence="7 8">
    <name type="scientific">Caenorhabditis tropicalis</name>
    <dbReference type="NCBI Taxonomy" id="1561998"/>
    <lineage>
        <taxon>Eukaryota</taxon>
        <taxon>Metazoa</taxon>
        <taxon>Ecdysozoa</taxon>
        <taxon>Nematoda</taxon>
        <taxon>Chromadorea</taxon>
        <taxon>Rhabditida</taxon>
        <taxon>Rhabditina</taxon>
        <taxon>Rhabditomorpha</taxon>
        <taxon>Rhabditoidea</taxon>
        <taxon>Rhabditidae</taxon>
        <taxon>Peloderinae</taxon>
        <taxon>Caenorhabditis</taxon>
    </lineage>
</organism>
<dbReference type="PROSITE" id="PS00518">
    <property type="entry name" value="ZF_RING_1"/>
    <property type="match status" value="1"/>
</dbReference>
<keyword evidence="3" id="KW-0862">Zinc</keyword>
<keyword evidence="1" id="KW-0479">Metal-binding</keyword>
<dbReference type="Pfam" id="PF13445">
    <property type="entry name" value="zf-RING_UBOX"/>
    <property type="match status" value="1"/>
</dbReference>
<dbReference type="SMART" id="SM00184">
    <property type="entry name" value="RING"/>
    <property type="match status" value="1"/>
</dbReference>
<feature type="domain" description="RING-type" evidence="6">
    <location>
        <begin position="16"/>
        <end position="58"/>
    </location>
</feature>
<sequence length="313" mass="34613">MEDILGNFEMATVISCPVCRDLYNLTDQHPVNIPCGHTFCHQCLQALSNLKVPLLMCPSQCDFIKGFGNRTPRMPRVSLPGPHPLLPRPAAGDENVRLVVRFAEAAGAVGHARLQEVANQARAAAEIRNLAGPEQPINGDARVIIFNDMLRGIFRVIDDVANPAGNEEVHIPDDEPNGENELNAGGNQVVNDDAVAIVAAQDVRELQNVEAVDRGAEVEEEDVDARPVVEMLIDDEPPAPMDVPEIEPVPRQLRARIRPQQQVEEAVPANAEPEVRRERRAARRDRGIPIRHDPVQRDRQNNGNARGRRPARR</sequence>
<reference evidence="8" key="1">
    <citation type="submission" date="2016-11" db="UniProtKB">
        <authorList>
            <consortium name="WormBaseParasite"/>
        </authorList>
    </citation>
    <scope>IDENTIFICATION</scope>
</reference>
<evidence type="ECO:0000256" key="3">
    <source>
        <dbReference type="ARBA" id="ARBA00022833"/>
    </source>
</evidence>
<proteinExistence type="predicted"/>
<evidence type="ECO:0000313" key="8">
    <source>
        <dbReference type="WBParaSite" id="Csp11.Scaffold627.g6712.t1"/>
    </source>
</evidence>
<evidence type="ECO:0000256" key="5">
    <source>
        <dbReference type="SAM" id="MobiDB-lite"/>
    </source>
</evidence>
<dbReference type="SUPFAM" id="SSF57850">
    <property type="entry name" value="RING/U-box"/>
    <property type="match status" value="1"/>
</dbReference>
<evidence type="ECO:0000313" key="7">
    <source>
        <dbReference type="Proteomes" id="UP000095282"/>
    </source>
</evidence>
<evidence type="ECO:0000256" key="2">
    <source>
        <dbReference type="ARBA" id="ARBA00022771"/>
    </source>
</evidence>
<dbReference type="Gene3D" id="3.30.40.10">
    <property type="entry name" value="Zinc/RING finger domain, C3HC4 (zinc finger)"/>
    <property type="match status" value="1"/>
</dbReference>
<dbReference type="InterPro" id="IPR013083">
    <property type="entry name" value="Znf_RING/FYVE/PHD"/>
</dbReference>
<evidence type="ECO:0000256" key="4">
    <source>
        <dbReference type="PROSITE-ProRule" id="PRU00175"/>
    </source>
</evidence>
<dbReference type="WBParaSite" id="Csp11.Scaffold627.g6712.t1">
    <property type="protein sequence ID" value="Csp11.Scaffold627.g6712.t1"/>
    <property type="gene ID" value="Csp11.Scaffold627.g6712"/>
</dbReference>
<dbReference type="InterPro" id="IPR017907">
    <property type="entry name" value="Znf_RING_CS"/>
</dbReference>
<keyword evidence="7" id="KW-1185">Reference proteome</keyword>
<dbReference type="GO" id="GO:0008270">
    <property type="term" value="F:zinc ion binding"/>
    <property type="evidence" value="ECO:0007669"/>
    <property type="project" value="UniProtKB-KW"/>
</dbReference>
<protein>
    <submittedName>
        <fullName evidence="8">RING-type domain-containing protein</fullName>
    </submittedName>
</protein>
<feature type="compositionally biased region" description="Low complexity" evidence="5">
    <location>
        <begin position="260"/>
        <end position="272"/>
    </location>
</feature>
<feature type="compositionally biased region" description="Basic and acidic residues" evidence="5">
    <location>
        <begin position="284"/>
        <end position="300"/>
    </location>
</feature>
<dbReference type="Proteomes" id="UP000095282">
    <property type="component" value="Unplaced"/>
</dbReference>